<proteinExistence type="predicted"/>
<comment type="caution">
    <text evidence="1">The sequence shown here is derived from an EMBL/GenBank/DDBJ whole genome shotgun (WGS) entry which is preliminary data.</text>
</comment>
<evidence type="ECO:0000313" key="1">
    <source>
        <dbReference type="EMBL" id="KAH6636877.1"/>
    </source>
</evidence>
<name>A0ACB7PEZ0_9PEZI</name>
<protein>
    <submittedName>
        <fullName evidence="1">Uncharacterized protein</fullName>
    </submittedName>
</protein>
<dbReference type="Proteomes" id="UP000724584">
    <property type="component" value="Unassembled WGS sequence"/>
</dbReference>
<dbReference type="EMBL" id="JAGIZQ010000003">
    <property type="protein sequence ID" value="KAH6636877.1"/>
    <property type="molecule type" value="Genomic_DNA"/>
</dbReference>
<evidence type="ECO:0000313" key="2">
    <source>
        <dbReference type="Proteomes" id="UP000724584"/>
    </source>
</evidence>
<keyword evidence="2" id="KW-1185">Reference proteome</keyword>
<accession>A0ACB7PEZ0</accession>
<sequence>MTSFGNRALCHGPFIPISSLARPGQPILWILVQKVPDLSIHRAIRAKNPRAPLFAAARPPPLDDGNWVEENIIPLTLSPLDGFGTESPLVSSPPPSKAPPHARIHCTWLGSLVRELGHPTAGPQMSWHREELNPFCDPTRKHSLLLASPGFWDRFSHLFVFAIESPRRAGCLVGSSCCRSGAGDERAGAGPQHRLPPSSQKKKKPDPSPKQEKRTSKIKRAK</sequence>
<reference evidence="1 2" key="1">
    <citation type="journal article" date="2021" name="Nat. Commun.">
        <title>Genetic determinants of endophytism in the Arabidopsis root mycobiome.</title>
        <authorList>
            <person name="Mesny F."/>
            <person name="Miyauchi S."/>
            <person name="Thiergart T."/>
            <person name="Pickel B."/>
            <person name="Atanasova L."/>
            <person name="Karlsson M."/>
            <person name="Huettel B."/>
            <person name="Barry K.W."/>
            <person name="Haridas S."/>
            <person name="Chen C."/>
            <person name="Bauer D."/>
            <person name="Andreopoulos W."/>
            <person name="Pangilinan J."/>
            <person name="LaButti K."/>
            <person name="Riley R."/>
            <person name="Lipzen A."/>
            <person name="Clum A."/>
            <person name="Drula E."/>
            <person name="Henrissat B."/>
            <person name="Kohler A."/>
            <person name="Grigoriev I.V."/>
            <person name="Martin F.M."/>
            <person name="Hacquard S."/>
        </authorList>
    </citation>
    <scope>NUCLEOTIDE SEQUENCE [LARGE SCALE GENOMIC DNA]</scope>
    <source>
        <strain evidence="1 2">MPI-SDFR-AT-0079</strain>
    </source>
</reference>
<gene>
    <name evidence="1" type="ORF">F5144DRAFT_199203</name>
</gene>
<organism evidence="1 2">
    <name type="scientific">Chaetomium tenue</name>
    <dbReference type="NCBI Taxonomy" id="1854479"/>
    <lineage>
        <taxon>Eukaryota</taxon>
        <taxon>Fungi</taxon>
        <taxon>Dikarya</taxon>
        <taxon>Ascomycota</taxon>
        <taxon>Pezizomycotina</taxon>
        <taxon>Sordariomycetes</taxon>
        <taxon>Sordariomycetidae</taxon>
        <taxon>Sordariales</taxon>
        <taxon>Chaetomiaceae</taxon>
        <taxon>Chaetomium</taxon>
    </lineage>
</organism>